<evidence type="ECO:0000313" key="2">
    <source>
        <dbReference type="EMBL" id="KAK9517819.1"/>
    </source>
</evidence>
<reference evidence="2 3" key="1">
    <citation type="journal article" date="2024" name="Genome Biol. Evol.">
        <title>Chromosome-level genome assembly of the viviparous eelpout Zoarces viviparus.</title>
        <authorList>
            <person name="Fuhrmann N."/>
            <person name="Brasseur M.V."/>
            <person name="Bakowski C.E."/>
            <person name="Podsiadlowski L."/>
            <person name="Prost S."/>
            <person name="Krehenwinkel H."/>
            <person name="Mayer C."/>
        </authorList>
    </citation>
    <scope>NUCLEOTIDE SEQUENCE [LARGE SCALE GENOMIC DNA]</scope>
    <source>
        <strain evidence="2">NO-MEL_2022_Ind0_liver</strain>
    </source>
</reference>
<evidence type="ECO:0000313" key="3">
    <source>
        <dbReference type="Proteomes" id="UP001488805"/>
    </source>
</evidence>
<dbReference type="EMBL" id="JBCEZU010000538">
    <property type="protein sequence ID" value="KAK9517819.1"/>
    <property type="molecule type" value="Genomic_DNA"/>
</dbReference>
<keyword evidence="3" id="KW-1185">Reference proteome</keyword>
<accession>A0AAW1E5E7</accession>
<organism evidence="2 3">
    <name type="scientific">Zoarces viviparus</name>
    <name type="common">Viviparous eelpout</name>
    <name type="synonym">Blennius viviparus</name>
    <dbReference type="NCBI Taxonomy" id="48416"/>
    <lineage>
        <taxon>Eukaryota</taxon>
        <taxon>Metazoa</taxon>
        <taxon>Chordata</taxon>
        <taxon>Craniata</taxon>
        <taxon>Vertebrata</taxon>
        <taxon>Euteleostomi</taxon>
        <taxon>Actinopterygii</taxon>
        <taxon>Neopterygii</taxon>
        <taxon>Teleostei</taxon>
        <taxon>Neoteleostei</taxon>
        <taxon>Acanthomorphata</taxon>
        <taxon>Eupercaria</taxon>
        <taxon>Perciformes</taxon>
        <taxon>Cottioidei</taxon>
        <taxon>Zoarcales</taxon>
        <taxon>Zoarcidae</taxon>
        <taxon>Zoarcinae</taxon>
        <taxon>Zoarces</taxon>
    </lineage>
</organism>
<dbReference type="AlphaFoldDB" id="A0AAW1E5E7"/>
<feature type="region of interest" description="Disordered" evidence="1">
    <location>
        <begin position="16"/>
        <end position="74"/>
    </location>
</feature>
<evidence type="ECO:0000256" key="1">
    <source>
        <dbReference type="SAM" id="MobiDB-lite"/>
    </source>
</evidence>
<name>A0AAW1E5E7_ZOAVI</name>
<proteinExistence type="predicted"/>
<comment type="caution">
    <text evidence="2">The sequence shown here is derived from an EMBL/GenBank/DDBJ whole genome shotgun (WGS) entry which is preliminary data.</text>
</comment>
<protein>
    <submittedName>
        <fullName evidence="2">Uncharacterized protein</fullName>
    </submittedName>
</protein>
<dbReference type="Proteomes" id="UP001488805">
    <property type="component" value="Unassembled WGS sequence"/>
</dbReference>
<gene>
    <name evidence="2" type="ORF">VZT92_023160</name>
</gene>
<sequence length="74" mass="7658">MTLLAALPLLSSALKEKPLQGDGEQSPSPGTVQTSALMNERGLGLLVGGSELGPPLALSESNPFRSRPCRESVV</sequence>
<feature type="compositionally biased region" description="Polar residues" evidence="1">
    <location>
        <begin position="23"/>
        <end position="37"/>
    </location>
</feature>